<sequence>MELTPPYCLELEIAEPQQVVAEELANLGDRGYRLVQNDEMRNEEDGVSIFPSVQVAHTMTSDQPAQQTNFTGRNFGHGAFGVAALANDTSPLSDLDAMIRENARRKPAHTSTKRSRTTSSKSYMQVDLALARRQEEPTFGNGTDWVWHSSQQVLTPDLTSLPPIVFSVS</sequence>
<gene>
    <name evidence="1" type="ORF">QFC21_000329</name>
</gene>
<evidence type="ECO:0000313" key="1">
    <source>
        <dbReference type="EMBL" id="KAJ9109003.1"/>
    </source>
</evidence>
<accession>A0ACC2WC00</accession>
<keyword evidence="2" id="KW-1185">Reference proteome</keyword>
<comment type="caution">
    <text evidence="1">The sequence shown here is derived from an EMBL/GenBank/DDBJ whole genome shotgun (WGS) entry which is preliminary data.</text>
</comment>
<organism evidence="1 2">
    <name type="scientific">Naganishia friedmannii</name>
    <dbReference type="NCBI Taxonomy" id="89922"/>
    <lineage>
        <taxon>Eukaryota</taxon>
        <taxon>Fungi</taxon>
        <taxon>Dikarya</taxon>
        <taxon>Basidiomycota</taxon>
        <taxon>Agaricomycotina</taxon>
        <taxon>Tremellomycetes</taxon>
        <taxon>Filobasidiales</taxon>
        <taxon>Filobasidiaceae</taxon>
        <taxon>Naganishia</taxon>
    </lineage>
</organism>
<evidence type="ECO:0000313" key="2">
    <source>
        <dbReference type="Proteomes" id="UP001227268"/>
    </source>
</evidence>
<dbReference type="Proteomes" id="UP001227268">
    <property type="component" value="Unassembled WGS sequence"/>
</dbReference>
<proteinExistence type="predicted"/>
<reference evidence="1" key="1">
    <citation type="submission" date="2023-04" db="EMBL/GenBank/DDBJ databases">
        <title>Draft Genome sequencing of Naganishia species isolated from polar environments using Oxford Nanopore Technology.</title>
        <authorList>
            <person name="Leo P."/>
            <person name="Venkateswaran K."/>
        </authorList>
    </citation>
    <scope>NUCLEOTIDE SEQUENCE</scope>
    <source>
        <strain evidence="1">MNA-CCFEE 5423</strain>
    </source>
</reference>
<name>A0ACC2WC00_9TREE</name>
<protein>
    <submittedName>
        <fullName evidence="1">Uncharacterized protein</fullName>
    </submittedName>
</protein>
<dbReference type="EMBL" id="JASBWT010000001">
    <property type="protein sequence ID" value="KAJ9109003.1"/>
    <property type="molecule type" value="Genomic_DNA"/>
</dbReference>